<evidence type="ECO:0000313" key="4">
    <source>
        <dbReference type="RefSeq" id="XP_021835112.2"/>
    </source>
</evidence>
<dbReference type="InterPro" id="IPR001810">
    <property type="entry name" value="F-box_dom"/>
</dbReference>
<dbReference type="NCBIfam" id="TIGR01640">
    <property type="entry name" value="F_box_assoc_1"/>
    <property type="match status" value="1"/>
</dbReference>
<accession>A0A9R0HQN4</accession>
<dbReference type="Gene3D" id="1.20.1280.50">
    <property type="match status" value="1"/>
</dbReference>
<organism evidence="3 4">
    <name type="scientific">Spinacia oleracea</name>
    <name type="common">Spinach</name>
    <dbReference type="NCBI Taxonomy" id="3562"/>
    <lineage>
        <taxon>Eukaryota</taxon>
        <taxon>Viridiplantae</taxon>
        <taxon>Streptophyta</taxon>
        <taxon>Embryophyta</taxon>
        <taxon>Tracheophyta</taxon>
        <taxon>Spermatophyta</taxon>
        <taxon>Magnoliopsida</taxon>
        <taxon>eudicotyledons</taxon>
        <taxon>Gunneridae</taxon>
        <taxon>Pentapetalae</taxon>
        <taxon>Caryophyllales</taxon>
        <taxon>Chenopodiaceae</taxon>
        <taxon>Chenopodioideae</taxon>
        <taxon>Anserineae</taxon>
        <taxon>Spinacia</taxon>
    </lineage>
</organism>
<dbReference type="AlphaFoldDB" id="A0A9R0HQN4"/>
<evidence type="ECO:0000259" key="2">
    <source>
        <dbReference type="Pfam" id="PF07734"/>
    </source>
</evidence>
<dbReference type="RefSeq" id="XP_021835112.2">
    <property type="nucleotide sequence ID" value="XM_021979420.2"/>
</dbReference>
<reference evidence="3" key="1">
    <citation type="journal article" date="2021" name="Nat. Commun.">
        <title>Genomic analyses provide insights into spinach domestication and the genetic basis of agronomic traits.</title>
        <authorList>
            <person name="Cai X."/>
            <person name="Sun X."/>
            <person name="Xu C."/>
            <person name="Sun H."/>
            <person name="Wang X."/>
            <person name="Ge C."/>
            <person name="Zhang Z."/>
            <person name="Wang Q."/>
            <person name="Fei Z."/>
            <person name="Jiao C."/>
            <person name="Wang Q."/>
        </authorList>
    </citation>
    <scope>NUCLEOTIDE SEQUENCE [LARGE SCALE GENOMIC DNA]</scope>
    <source>
        <strain evidence="3">cv. Varoflay</strain>
    </source>
</reference>
<feature type="domain" description="F-box" evidence="1">
    <location>
        <begin position="21"/>
        <end position="57"/>
    </location>
</feature>
<evidence type="ECO:0000259" key="1">
    <source>
        <dbReference type="Pfam" id="PF00646"/>
    </source>
</evidence>
<feature type="domain" description="F-box associated beta-propeller type 1" evidence="2">
    <location>
        <begin position="109"/>
        <end position="281"/>
    </location>
</feature>
<dbReference type="InterPro" id="IPR017451">
    <property type="entry name" value="F-box-assoc_interact_dom"/>
</dbReference>
<protein>
    <submittedName>
        <fullName evidence="4">F-box/kelch-repeat protein At3g06240</fullName>
    </submittedName>
</protein>
<sequence>MEIAEAEAASHKNEQVLHQRHLPDDLITQHILPKLPVKSLFKFKSVSKQWYSTLSSYQFANTHFKLSPSSHTQFIFIQNRNDFYLFSCNDDGDEIGDYCKKNLLKLGFDFNDEELVLIGSCNGLVCLASFSGYFFVLWNPLTGQFRKYSDPELLVDSSSSFRVSWGFGYVSVTDDYKVVRILELNGSLDIWVHVFSLKWNRWTRMSNEVCQDLISLRTNERQRLELDHGGESLFPYSFHSRQGVLVDETLYWIVSKENGWCRKIVAFNLVLEMFESFICMDLVSNGVYLDKFVFAMGGCLYKCRVDVRDDIRIDMLKGSGKVDSLRLSRDLRLRSCQGFVGFSRTGKFYILLEDSTIGIINPNSEPIKYTPVIHFESLGKSRVTSYVPSLILPYTVA</sequence>
<dbReference type="SUPFAM" id="SSF81383">
    <property type="entry name" value="F-box domain"/>
    <property type="match status" value="1"/>
</dbReference>
<dbReference type="PANTHER" id="PTHR31672:SF13">
    <property type="entry name" value="F-BOX PROTEIN CPR30-LIKE"/>
    <property type="match status" value="1"/>
</dbReference>
<dbReference type="Proteomes" id="UP000813463">
    <property type="component" value="Chromosome 1"/>
</dbReference>
<dbReference type="Pfam" id="PF07734">
    <property type="entry name" value="FBA_1"/>
    <property type="match status" value="1"/>
</dbReference>
<dbReference type="InterPro" id="IPR050796">
    <property type="entry name" value="SCF_F-box_component"/>
</dbReference>
<dbReference type="InterPro" id="IPR006527">
    <property type="entry name" value="F-box-assoc_dom_typ1"/>
</dbReference>
<dbReference type="PANTHER" id="PTHR31672">
    <property type="entry name" value="BNACNNG10540D PROTEIN"/>
    <property type="match status" value="1"/>
</dbReference>
<dbReference type="Pfam" id="PF00646">
    <property type="entry name" value="F-box"/>
    <property type="match status" value="1"/>
</dbReference>
<name>A0A9R0HQN4_SPIOL</name>
<gene>
    <name evidence="4" type="primary">LOC110774831</name>
</gene>
<dbReference type="GeneID" id="110774831"/>
<keyword evidence="3" id="KW-1185">Reference proteome</keyword>
<dbReference type="InterPro" id="IPR036047">
    <property type="entry name" value="F-box-like_dom_sf"/>
</dbReference>
<evidence type="ECO:0000313" key="3">
    <source>
        <dbReference type="Proteomes" id="UP000813463"/>
    </source>
</evidence>
<dbReference type="KEGG" id="soe:110774831"/>
<reference evidence="4" key="2">
    <citation type="submission" date="2025-08" db="UniProtKB">
        <authorList>
            <consortium name="RefSeq"/>
        </authorList>
    </citation>
    <scope>IDENTIFICATION</scope>
    <source>
        <tissue evidence="4">Leaf</tissue>
    </source>
</reference>
<proteinExistence type="predicted"/>